<gene>
    <name evidence="3" type="ORF">DCAR_0626527</name>
</gene>
<dbReference type="InterPro" id="IPR050796">
    <property type="entry name" value="SCF_F-box_component"/>
</dbReference>
<dbReference type="EMBL" id="CP093348">
    <property type="protein sequence ID" value="WOH07098.1"/>
    <property type="molecule type" value="Genomic_DNA"/>
</dbReference>
<dbReference type="InterPro" id="IPR006527">
    <property type="entry name" value="F-box-assoc_dom_typ1"/>
</dbReference>
<evidence type="ECO:0000256" key="1">
    <source>
        <dbReference type="SAM" id="MobiDB-lite"/>
    </source>
</evidence>
<dbReference type="PANTHER" id="PTHR31672:SF13">
    <property type="entry name" value="F-BOX PROTEIN CPR30-LIKE"/>
    <property type="match status" value="1"/>
</dbReference>
<feature type="domain" description="F-box associated beta-propeller type 1" evidence="2">
    <location>
        <begin position="12"/>
        <end position="297"/>
    </location>
</feature>
<evidence type="ECO:0000259" key="2">
    <source>
        <dbReference type="Pfam" id="PF07734"/>
    </source>
</evidence>
<keyword evidence="4" id="KW-1185">Reference proteome</keyword>
<proteinExistence type="predicted"/>
<dbReference type="InterPro" id="IPR011043">
    <property type="entry name" value="Gal_Oxase/kelch_b-propeller"/>
</dbReference>
<dbReference type="SUPFAM" id="SSF50965">
    <property type="entry name" value="Galactose oxidase, central domain"/>
    <property type="match status" value="1"/>
</dbReference>
<dbReference type="NCBIfam" id="TIGR01640">
    <property type="entry name" value="F_box_assoc_1"/>
    <property type="match status" value="1"/>
</dbReference>
<dbReference type="AlphaFoldDB" id="A0AAF0XFF1"/>
<dbReference type="Proteomes" id="UP000077755">
    <property type="component" value="Chromosome 6"/>
</dbReference>
<reference evidence="3" key="2">
    <citation type="submission" date="2022-03" db="EMBL/GenBank/DDBJ databases">
        <title>Draft title - Genomic analysis of global carrot germplasm unveils the trajectory of domestication and the origin of high carotenoid orange carrot.</title>
        <authorList>
            <person name="Iorizzo M."/>
            <person name="Ellison S."/>
            <person name="Senalik D."/>
            <person name="Macko-Podgorni A."/>
            <person name="Grzebelus D."/>
            <person name="Bostan H."/>
            <person name="Rolling W."/>
            <person name="Curaba J."/>
            <person name="Simon P."/>
        </authorList>
    </citation>
    <scope>NUCLEOTIDE SEQUENCE</scope>
    <source>
        <tissue evidence="3">Leaf</tissue>
    </source>
</reference>
<organism evidence="3 4">
    <name type="scientific">Daucus carota subsp. sativus</name>
    <name type="common">Carrot</name>
    <dbReference type="NCBI Taxonomy" id="79200"/>
    <lineage>
        <taxon>Eukaryota</taxon>
        <taxon>Viridiplantae</taxon>
        <taxon>Streptophyta</taxon>
        <taxon>Embryophyta</taxon>
        <taxon>Tracheophyta</taxon>
        <taxon>Spermatophyta</taxon>
        <taxon>Magnoliopsida</taxon>
        <taxon>eudicotyledons</taxon>
        <taxon>Gunneridae</taxon>
        <taxon>Pentapetalae</taxon>
        <taxon>asterids</taxon>
        <taxon>campanulids</taxon>
        <taxon>Apiales</taxon>
        <taxon>Apiaceae</taxon>
        <taxon>Apioideae</taxon>
        <taxon>Scandiceae</taxon>
        <taxon>Daucinae</taxon>
        <taxon>Daucus</taxon>
        <taxon>Daucus sect. Daucus</taxon>
    </lineage>
</organism>
<reference evidence="3" key="1">
    <citation type="journal article" date="2016" name="Nat. Genet.">
        <title>A high-quality carrot genome assembly provides new insights into carotenoid accumulation and asterid genome evolution.</title>
        <authorList>
            <person name="Iorizzo M."/>
            <person name="Ellison S."/>
            <person name="Senalik D."/>
            <person name="Zeng P."/>
            <person name="Satapoomin P."/>
            <person name="Huang J."/>
            <person name="Bowman M."/>
            <person name="Iovene M."/>
            <person name="Sanseverino W."/>
            <person name="Cavagnaro P."/>
            <person name="Yildiz M."/>
            <person name="Macko-Podgorni A."/>
            <person name="Moranska E."/>
            <person name="Grzebelus E."/>
            <person name="Grzebelus D."/>
            <person name="Ashrafi H."/>
            <person name="Zheng Z."/>
            <person name="Cheng S."/>
            <person name="Spooner D."/>
            <person name="Van Deynze A."/>
            <person name="Simon P."/>
        </authorList>
    </citation>
    <scope>NUCLEOTIDE SEQUENCE</scope>
    <source>
        <tissue evidence="3">Leaf</tissue>
    </source>
</reference>
<dbReference type="PANTHER" id="PTHR31672">
    <property type="entry name" value="BNACNNG10540D PROTEIN"/>
    <property type="match status" value="1"/>
</dbReference>
<evidence type="ECO:0000313" key="4">
    <source>
        <dbReference type="Proteomes" id="UP000077755"/>
    </source>
</evidence>
<protein>
    <recommendedName>
        <fullName evidence="2">F-box associated beta-propeller type 1 domain-containing protein</fullName>
    </recommendedName>
</protein>
<sequence>MGTGVIIRECISYSVDFDSLDNGSAIEIDEPLKTLLCETGSVGTCNGLLCVFNMMGDMFLWNPATKKCRKLPTAPADFRSVFNFSWSSLSGFGFDVVNDDYKVLRILRPDDPFLSGSKVVVYSLKTNSWKRLQDIPVQYQLNASWGNYLGGALHWIMVKTRDVESFFPSILAFDLGVENCREIPMPHKNGKEMSLVIFEESLCVLEFHLDIHVDVWVMTDYGVENSWCKLFSVEQPKVSESCMTFKPLAYSKSQRDVLVQVNTEKLIWYNLEKKEVRTVKIANIPDVFDVEVFTESLVSLDYNSSTDGKQAQKQPKQKNKQQKMKERDNYLSKGFKLVL</sequence>
<dbReference type="InterPro" id="IPR017451">
    <property type="entry name" value="F-box-assoc_interact_dom"/>
</dbReference>
<feature type="region of interest" description="Disordered" evidence="1">
    <location>
        <begin position="304"/>
        <end position="333"/>
    </location>
</feature>
<dbReference type="Pfam" id="PF07734">
    <property type="entry name" value="FBA_1"/>
    <property type="match status" value="1"/>
</dbReference>
<name>A0AAF0XFF1_DAUCS</name>
<evidence type="ECO:0000313" key="3">
    <source>
        <dbReference type="EMBL" id="WOH07098.1"/>
    </source>
</evidence>
<accession>A0AAF0XFF1</accession>